<keyword evidence="1" id="KW-0812">Transmembrane</keyword>
<name>A0A8X6HKS6_TRICU</name>
<reference evidence="2" key="1">
    <citation type="submission" date="2020-07" db="EMBL/GenBank/DDBJ databases">
        <title>Multicomponent nature underlies the extraordinary mechanical properties of spider dragline silk.</title>
        <authorList>
            <person name="Kono N."/>
            <person name="Nakamura H."/>
            <person name="Mori M."/>
            <person name="Yoshida Y."/>
            <person name="Ohtoshi R."/>
            <person name="Malay A.D."/>
            <person name="Moran D.A.P."/>
            <person name="Tomita M."/>
            <person name="Numata K."/>
            <person name="Arakawa K."/>
        </authorList>
    </citation>
    <scope>NUCLEOTIDE SEQUENCE</scope>
</reference>
<evidence type="ECO:0000256" key="1">
    <source>
        <dbReference type="SAM" id="Phobius"/>
    </source>
</evidence>
<keyword evidence="3" id="KW-1185">Reference proteome</keyword>
<evidence type="ECO:0000313" key="2">
    <source>
        <dbReference type="EMBL" id="GFR24933.1"/>
    </source>
</evidence>
<gene>
    <name evidence="2" type="primary">NCL1_31942</name>
    <name evidence="2" type="ORF">TNCT_405251</name>
</gene>
<comment type="caution">
    <text evidence="2">The sequence shown here is derived from an EMBL/GenBank/DDBJ whole genome shotgun (WGS) entry which is preliminary data.</text>
</comment>
<dbReference type="OrthoDB" id="6409009at2759"/>
<evidence type="ECO:0000313" key="3">
    <source>
        <dbReference type="Proteomes" id="UP000887116"/>
    </source>
</evidence>
<sequence length="101" mass="11877">MNVLKRFIEVCLQKPKIVLEDCVNPSYTEATFSEIFYVPMLLGVSIVTTVYLLINRNLNIFVDPEMEDQEMFTGNECGDFNLMNVEPPPELYWEYDHEMEE</sequence>
<organism evidence="2 3">
    <name type="scientific">Trichonephila clavata</name>
    <name type="common">Joro spider</name>
    <name type="synonym">Nephila clavata</name>
    <dbReference type="NCBI Taxonomy" id="2740835"/>
    <lineage>
        <taxon>Eukaryota</taxon>
        <taxon>Metazoa</taxon>
        <taxon>Ecdysozoa</taxon>
        <taxon>Arthropoda</taxon>
        <taxon>Chelicerata</taxon>
        <taxon>Arachnida</taxon>
        <taxon>Araneae</taxon>
        <taxon>Araneomorphae</taxon>
        <taxon>Entelegynae</taxon>
        <taxon>Araneoidea</taxon>
        <taxon>Nephilidae</taxon>
        <taxon>Trichonephila</taxon>
    </lineage>
</organism>
<dbReference type="Proteomes" id="UP000887116">
    <property type="component" value="Unassembled WGS sequence"/>
</dbReference>
<feature type="transmembrane region" description="Helical" evidence="1">
    <location>
        <begin position="35"/>
        <end position="54"/>
    </location>
</feature>
<accession>A0A8X6HKS6</accession>
<proteinExistence type="predicted"/>
<dbReference type="EMBL" id="BMAO01008578">
    <property type="protein sequence ID" value="GFR24933.1"/>
    <property type="molecule type" value="Genomic_DNA"/>
</dbReference>
<keyword evidence="1" id="KW-0472">Membrane</keyword>
<protein>
    <submittedName>
        <fullName evidence="2">Uncharacterized protein</fullName>
    </submittedName>
</protein>
<dbReference type="AlphaFoldDB" id="A0A8X6HKS6"/>
<keyword evidence="1" id="KW-1133">Transmembrane helix</keyword>